<keyword evidence="12" id="KW-1185">Reference proteome</keyword>
<feature type="domain" description="Glucose-methanol-choline oxidoreductase N-terminal" evidence="10">
    <location>
        <begin position="124"/>
        <end position="147"/>
    </location>
</feature>
<evidence type="ECO:0000256" key="5">
    <source>
        <dbReference type="ARBA" id="ARBA00022827"/>
    </source>
</evidence>
<evidence type="ECO:0000256" key="9">
    <source>
        <dbReference type="SAM" id="SignalP"/>
    </source>
</evidence>
<dbReference type="Pfam" id="PF00732">
    <property type="entry name" value="GMC_oxred_N"/>
    <property type="match status" value="1"/>
</dbReference>
<evidence type="ECO:0000256" key="1">
    <source>
        <dbReference type="ARBA" id="ARBA00001974"/>
    </source>
</evidence>
<proteinExistence type="inferred from homology"/>
<feature type="binding site" evidence="7">
    <location>
        <begin position="134"/>
        <end position="137"/>
    </location>
    <ligand>
        <name>FAD</name>
        <dbReference type="ChEBI" id="CHEBI:57692"/>
    </ligand>
</feature>
<dbReference type="eggNOG" id="KOG1238">
    <property type="taxonomic scope" value="Eukaryota"/>
</dbReference>
<evidence type="ECO:0000256" key="7">
    <source>
        <dbReference type="PIRSR" id="PIRSR000137-2"/>
    </source>
</evidence>
<organism evidence="11 12">
    <name type="scientific">Serendipita indica (strain DSM 11827)</name>
    <name type="common">Root endophyte fungus</name>
    <name type="synonym">Piriformospora indica</name>
    <dbReference type="NCBI Taxonomy" id="1109443"/>
    <lineage>
        <taxon>Eukaryota</taxon>
        <taxon>Fungi</taxon>
        <taxon>Dikarya</taxon>
        <taxon>Basidiomycota</taxon>
        <taxon>Agaricomycotina</taxon>
        <taxon>Agaricomycetes</taxon>
        <taxon>Sebacinales</taxon>
        <taxon>Serendipitaceae</taxon>
        <taxon>Serendipita</taxon>
    </lineage>
</organism>
<dbReference type="OMA" id="RPAMNIN"/>
<dbReference type="InterPro" id="IPR000172">
    <property type="entry name" value="GMC_OxRdtase_N"/>
</dbReference>
<dbReference type="InterPro" id="IPR007867">
    <property type="entry name" value="GMC_OxRtase_C"/>
</dbReference>
<feature type="binding site" evidence="7">
    <location>
        <position position="126"/>
    </location>
    <ligand>
        <name>FAD</name>
        <dbReference type="ChEBI" id="CHEBI:57692"/>
    </ligand>
</feature>
<dbReference type="PIRSF" id="PIRSF000137">
    <property type="entry name" value="Alcohol_oxidase"/>
    <property type="match status" value="1"/>
</dbReference>
<sequence>MGFRHRLVAATAAATLSTVNVASAQSVELVNRATASDPSSFASQSFDYIVVGAGTAGLAVASKLAQDGKARVGIIEAGLYLPNDPLIDVPKNFGQNNGNPKYDWRFNTTPQAELSGRTVPHPRGKVVGGSTALNYLVFNRASKQEYDAWAEIGNDGWDWNSLTNSFREVSHYTSITDNQTFPNSLDANSINSQSEQYHGTDGVIQVSYNTFETDVQDPYVQAMNSLGVSTNSLPDSGNITGVYNSPTAVDRTTGKRSYAASFYVKNMDNDHFVLLQGARATKIDFSPNKNKDGNVVATGVTFDVSGTSYTVKAGKEVILSAGVFQSPQLLELSGIGNSTILQRFGINTLVDLPGVGENLMDHAMSAQMWQVNPGVVTWDQLRINTTFAAAAAQQYNTTHDGVLASTINTVAFSSFRTVADNDTAYGDLLNTLDQWINSTSLTPLQSKQYDIQKRWINESVPGMEFVMIPSGGLTRTRPANDTSYMIISAILQHPFSRGNVHINSSDPMELPAVDPKYLTSPFDVAALVQGVQFANKLVSTEPLASLITTRIDPATNFTSGAHFEG</sequence>
<comment type="caution">
    <text evidence="11">The sequence shown here is derived from an EMBL/GenBank/DDBJ whole genome shotgun (WGS) entry which is preliminary data.</text>
</comment>
<comment type="similarity">
    <text evidence="2 8">Belongs to the GMC oxidoreductase family.</text>
</comment>
<dbReference type="Pfam" id="PF05199">
    <property type="entry name" value="GMC_oxred_C"/>
    <property type="match status" value="1"/>
</dbReference>
<evidence type="ECO:0000256" key="4">
    <source>
        <dbReference type="ARBA" id="ARBA00022729"/>
    </source>
</evidence>
<dbReference type="PROSITE" id="PS00623">
    <property type="entry name" value="GMC_OXRED_1"/>
    <property type="match status" value="1"/>
</dbReference>
<dbReference type="InterPro" id="IPR012132">
    <property type="entry name" value="GMC_OxRdtase"/>
</dbReference>
<accession>G4TC01</accession>
<dbReference type="EMBL" id="CAFZ01000041">
    <property type="protein sequence ID" value="CCA68826.1"/>
    <property type="molecule type" value="Genomic_DNA"/>
</dbReference>
<dbReference type="Proteomes" id="UP000007148">
    <property type="component" value="Unassembled WGS sequence"/>
</dbReference>
<dbReference type="InterPro" id="IPR036188">
    <property type="entry name" value="FAD/NAD-bd_sf"/>
</dbReference>
<feature type="chain" id="PRO_5003468651" evidence="9">
    <location>
        <begin position="25"/>
        <end position="565"/>
    </location>
</feature>
<evidence type="ECO:0000256" key="6">
    <source>
        <dbReference type="ARBA" id="ARBA00023002"/>
    </source>
</evidence>
<dbReference type="Gene3D" id="3.50.50.60">
    <property type="entry name" value="FAD/NAD(P)-binding domain"/>
    <property type="match status" value="1"/>
</dbReference>
<dbReference type="HOGENOM" id="CLU_002865_6_2_1"/>
<dbReference type="GO" id="GO:0016614">
    <property type="term" value="F:oxidoreductase activity, acting on CH-OH group of donors"/>
    <property type="evidence" value="ECO:0007669"/>
    <property type="project" value="InterPro"/>
</dbReference>
<evidence type="ECO:0000259" key="10">
    <source>
        <dbReference type="PROSITE" id="PS00623"/>
    </source>
</evidence>
<keyword evidence="4 9" id="KW-0732">Signal</keyword>
<gene>
    <name evidence="11" type="ORF">PIIN_02687</name>
</gene>
<dbReference type="AlphaFoldDB" id="G4TC01"/>
<feature type="signal peptide" evidence="9">
    <location>
        <begin position="1"/>
        <end position="24"/>
    </location>
</feature>
<comment type="cofactor">
    <cofactor evidence="1 7">
        <name>FAD</name>
        <dbReference type="ChEBI" id="CHEBI:57692"/>
    </cofactor>
</comment>
<dbReference type="PANTHER" id="PTHR11552:SF201">
    <property type="entry name" value="GLUCOSE-METHANOL-CHOLINE OXIDOREDUCTASE N-TERMINAL DOMAIN-CONTAINING PROTEIN"/>
    <property type="match status" value="1"/>
</dbReference>
<dbReference type="PANTHER" id="PTHR11552">
    <property type="entry name" value="GLUCOSE-METHANOL-CHOLINE GMC OXIDOREDUCTASE"/>
    <property type="match status" value="1"/>
</dbReference>
<keyword evidence="3 8" id="KW-0285">Flavoprotein</keyword>
<reference evidence="11 12" key="1">
    <citation type="journal article" date="2011" name="PLoS Pathog.">
        <title>Endophytic Life Strategies Decoded by Genome and Transcriptome Analyses of the Mutualistic Root Symbiont Piriformospora indica.</title>
        <authorList>
            <person name="Zuccaro A."/>
            <person name="Lahrmann U."/>
            <person name="Guldener U."/>
            <person name="Langen G."/>
            <person name="Pfiffi S."/>
            <person name="Biedenkopf D."/>
            <person name="Wong P."/>
            <person name="Samans B."/>
            <person name="Grimm C."/>
            <person name="Basiewicz M."/>
            <person name="Murat C."/>
            <person name="Martin F."/>
            <person name="Kogel K.H."/>
        </authorList>
    </citation>
    <scope>NUCLEOTIDE SEQUENCE [LARGE SCALE GENOMIC DNA]</scope>
    <source>
        <strain evidence="11 12">DSM 11827</strain>
    </source>
</reference>
<evidence type="ECO:0000256" key="8">
    <source>
        <dbReference type="RuleBase" id="RU003968"/>
    </source>
</evidence>
<evidence type="ECO:0000256" key="2">
    <source>
        <dbReference type="ARBA" id="ARBA00010790"/>
    </source>
</evidence>
<evidence type="ECO:0000313" key="12">
    <source>
        <dbReference type="Proteomes" id="UP000007148"/>
    </source>
</evidence>
<dbReference type="STRING" id="1109443.G4TC01"/>
<dbReference type="InParanoid" id="G4TC01"/>
<dbReference type="GO" id="GO:0050660">
    <property type="term" value="F:flavin adenine dinucleotide binding"/>
    <property type="evidence" value="ECO:0007669"/>
    <property type="project" value="InterPro"/>
</dbReference>
<keyword evidence="6" id="KW-0560">Oxidoreductase</keyword>
<dbReference type="OrthoDB" id="269227at2759"/>
<evidence type="ECO:0000313" key="11">
    <source>
        <dbReference type="EMBL" id="CCA68826.1"/>
    </source>
</evidence>
<evidence type="ECO:0000256" key="3">
    <source>
        <dbReference type="ARBA" id="ARBA00022630"/>
    </source>
</evidence>
<keyword evidence="5 7" id="KW-0274">FAD</keyword>
<protein>
    <submittedName>
        <fullName evidence="11">Related to Glucose dehydrogenase [acceptor]</fullName>
    </submittedName>
</protein>
<dbReference type="SUPFAM" id="SSF54373">
    <property type="entry name" value="FAD-linked reductases, C-terminal domain"/>
    <property type="match status" value="1"/>
</dbReference>
<dbReference type="SUPFAM" id="SSF51905">
    <property type="entry name" value="FAD/NAD(P)-binding domain"/>
    <property type="match status" value="1"/>
</dbReference>
<dbReference type="Gene3D" id="3.30.560.10">
    <property type="entry name" value="Glucose Oxidase, domain 3"/>
    <property type="match status" value="1"/>
</dbReference>
<name>G4TC01_SERID</name>